<name>X6LEG5_RETFI</name>
<proteinExistence type="predicted"/>
<reference evidence="2 3" key="1">
    <citation type="journal article" date="2013" name="Curr. Biol.">
        <title>The Genome of the Foraminiferan Reticulomyxa filosa.</title>
        <authorList>
            <person name="Glockner G."/>
            <person name="Hulsmann N."/>
            <person name="Schleicher M."/>
            <person name="Noegel A.A."/>
            <person name="Eichinger L."/>
            <person name="Gallinger C."/>
            <person name="Pawlowski J."/>
            <person name="Sierra R."/>
            <person name="Euteneuer U."/>
            <person name="Pillet L."/>
            <person name="Moustafa A."/>
            <person name="Platzer M."/>
            <person name="Groth M."/>
            <person name="Szafranski K."/>
            <person name="Schliwa M."/>
        </authorList>
    </citation>
    <scope>NUCLEOTIDE SEQUENCE [LARGE SCALE GENOMIC DNA]</scope>
</reference>
<feature type="region of interest" description="Disordered" evidence="1">
    <location>
        <begin position="118"/>
        <end position="153"/>
    </location>
</feature>
<dbReference type="Proteomes" id="UP000023152">
    <property type="component" value="Unassembled WGS sequence"/>
</dbReference>
<feature type="compositionally biased region" description="Basic and acidic residues" evidence="1">
    <location>
        <begin position="1"/>
        <end position="10"/>
    </location>
</feature>
<feature type="non-terminal residue" evidence="2">
    <location>
        <position position="1"/>
    </location>
</feature>
<dbReference type="AlphaFoldDB" id="X6LEG5"/>
<sequence>SIEENKDSIKELTSQLSDTVSNSDEAMNKLLHKNEKVINKKYKLKISLESTKSEWTKMSEECKSNEHKPSTLESKHQEQCRIYEQCLQELEDYKSRCDEYNHEIVSYNVKVSQLTHENQSLHERAKEFEKRGQTPNSKLGQECSAIGARVSHP</sequence>
<accession>X6LEG5</accession>
<comment type="caution">
    <text evidence="2">The sequence shown here is derived from an EMBL/GenBank/DDBJ whole genome shotgun (WGS) entry which is preliminary data.</text>
</comment>
<dbReference type="EMBL" id="ASPP01043702">
    <property type="protein sequence ID" value="ETN99516.1"/>
    <property type="molecule type" value="Genomic_DNA"/>
</dbReference>
<evidence type="ECO:0000313" key="3">
    <source>
        <dbReference type="Proteomes" id="UP000023152"/>
    </source>
</evidence>
<feature type="region of interest" description="Disordered" evidence="1">
    <location>
        <begin position="1"/>
        <end position="21"/>
    </location>
</feature>
<protein>
    <submittedName>
        <fullName evidence="2">Uncharacterized protein</fullName>
    </submittedName>
</protein>
<dbReference type="SUPFAM" id="SSF90257">
    <property type="entry name" value="Myosin rod fragments"/>
    <property type="match status" value="1"/>
</dbReference>
<feature type="compositionally biased region" description="Polar residues" evidence="1">
    <location>
        <begin position="11"/>
        <end position="21"/>
    </location>
</feature>
<gene>
    <name evidence="2" type="ORF">RFI_37955</name>
</gene>
<keyword evidence="3" id="KW-1185">Reference proteome</keyword>
<organism evidence="2 3">
    <name type="scientific">Reticulomyxa filosa</name>
    <dbReference type="NCBI Taxonomy" id="46433"/>
    <lineage>
        <taxon>Eukaryota</taxon>
        <taxon>Sar</taxon>
        <taxon>Rhizaria</taxon>
        <taxon>Retaria</taxon>
        <taxon>Foraminifera</taxon>
        <taxon>Monothalamids</taxon>
        <taxon>Reticulomyxidae</taxon>
        <taxon>Reticulomyxa</taxon>
    </lineage>
</organism>
<feature type="compositionally biased region" description="Basic and acidic residues" evidence="1">
    <location>
        <begin position="119"/>
        <end position="132"/>
    </location>
</feature>
<evidence type="ECO:0000256" key="1">
    <source>
        <dbReference type="SAM" id="MobiDB-lite"/>
    </source>
</evidence>
<evidence type="ECO:0000313" key="2">
    <source>
        <dbReference type="EMBL" id="ETN99516.1"/>
    </source>
</evidence>